<reference evidence="4" key="2">
    <citation type="submission" date="2012-11" db="EMBL/GenBank/DDBJ databases">
        <authorList>
            <person name="Kuo A."/>
            <person name="Curtis B.A."/>
            <person name="Tanifuji G."/>
            <person name="Burki F."/>
            <person name="Gruber A."/>
            <person name="Irimia M."/>
            <person name="Maruyama S."/>
            <person name="Arias M.C."/>
            <person name="Ball S.G."/>
            <person name="Gile G.H."/>
            <person name="Hirakawa Y."/>
            <person name="Hopkins J.F."/>
            <person name="Rensing S.A."/>
            <person name="Schmutz J."/>
            <person name="Symeonidi A."/>
            <person name="Elias M."/>
            <person name="Eveleigh R.J."/>
            <person name="Herman E.K."/>
            <person name="Klute M.J."/>
            <person name="Nakayama T."/>
            <person name="Obornik M."/>
            <person name="Reyes-Prieto A."/>
            <person name="Armbrust E.V."/>
            <person name="Aves S.J."/>
            <person name="Beiko R.G."/>
            <person name="Coutinho P."/>
            <person name="Dacks J.B."/>
            <person name="Durnford D.G."/>
            <person name="Fast N.M."/>
            <person name="Green B.R."/>
            <person name="Grisdale C."/>
            <person name="Hempe F."/>
            <person name="Henrissat B."/>
            <person name="Hoppner M.P."/>
            <person name="Ishida K.-I."/>
            <person name="Kim E."/>
            <person name="Koreny L."/>
            <person name="Kroth P.G."/>
            <person name="Liu Y."/>
            <person name="Malik S.-B."/>
            <person name="Maier U.G."/>
            <person name="McRose D."/>
            <person name="Mock T."/>
            <person name="Neilson J.A."/>
            <person name="Onodera N.T."/>
            <person name="Poole A.M."/>
            <person name="Pritham E.J."/>
            <person name="Richards T.A."/>
            <person name="Rocap G."/>
            <person name="Roy S.W."/>
            <person name="Sarai C."/>
            <person name="Schaack S."/>
            <person name="Shirato S."/>
            <person name="Slamovits C.H."/>
            <person name="Spencer D.F."/>
            <person name="Suzuki S."/>
            <person name="Worden A.Z."/>
            <person name="Zauner S."/>
            <person name="Barry K."/>
            <person name="Bell C."/>
            <person name="Bharti A.K."/>
            <person name="Crow J.A."/>
            <person name="Grimwood J."/>
            <person name="Kramer R."/>
            <person name="Lindquist E."/>
            <person name="Lucas S."/>
            <person name="Salamov A."/>
            <person name="McFadden G.I."/>
            <person name="Lane C.E."/>
            <person name="Keeling P.J."/>
            <person name="Gray M.W."/>
            <person name="Grigoriev I.V."/>
            <person name="Archibald J.M."/>
        </authorList>
    </citation>
    <scope>NUCLEOTIDE SEQUENCE</scope>
    <source>
        <strain evidence="4">CCMP2712</strain>
    </source>
</reference>
<evidence type="ECO:0000313" key="2">
    <source>
        <dbReference type="EMBL" id="EKX42648.1"/>
    </source>
</evidence>
<evidence type="ECO:0000256" key="1">
    <source>
        <dbReference type="SAM" id="MobiDB-lite"/>
    </source>
</evidence>
<dbReference type="RefSeq" id="XP_005829628.1">
    <property type="nucleotide sequence ID" value="XM_005829571.1"/>
</dbReference>
<keyword evidence="4" id="KW-1185">Reference proteome</keyword>
<dbReference type="EnsemblProtists" id="EKX42648">
    <property type="protein sequence ID" value="EKX42648"/>
    <property type="gene ID" value="GUITHDRAFT_111327"/>
</dbReference>
<dbReference type="PaxDb" id="55529-EKX42648"/>
<organism evidence="2">
    <name type="scientific">Guillardia theta (strain CCMP2712)</name>
    <name type="common">Cryptophyte</name>
    <dbReference type="NCBI Taxonomy" id="905079"/>
    <lineage>
        <taxon>Eukaryota</taxon>
        <taxon>Cryptophyceae</taxon>
        <taxon>Pyrenomonadales</taxon>
        <taxon>Geminigeraceae</taxon>
        <taxon>Guillardia</taxon>
    </lineage>
</organism>
<feature type="region of interest" description="Disordered" evidence="1">
    <location>
        <begin position="1"/>
        <end position="77"/>
    </location>
</feature>
<dbReference type="GeneID" id="17299307"/>
<name>L1J296_GUITC</name>
<dbReference type="KEGG" id="gtt:GUITHDRAFT_111327"/>
<accession>L1J296</accession>
<gene>
    <name evidence="2" type="ORF">GUITHDRAFT_111327</name>
</gene>
<sequence length="131" mass="14378">MVQDSIHASPAAPSAPPTHQTPQPNDIRLRRTIKPSPDWTLSQHAAPSRRASFPQLDSLPSEQSKKRRQSAGTGELLWNSVMKARAKATGMTEDETSRPATQTGACQLELKETTMMCLEEGVLDREQAGTR</sequence>
<dbReference type="AlphaFoldDB" id="L1J296"/>
<reference evidence="3" key="3">
    <citation type="submission" date="2016-03" db="UniProtKB">
        <authorList>
            <consortium name="EnsemblProtists"/>
        </authorList>
    </citation>
    <scope>IDENTIFICATION</scope>
</reference>
<protein>
    <submittedName>
        <fullName evidence="2 3">Uncharacterized protein</fullName>
    </submittedName>
</protein>
<evidence type="ECO:0000313" key="4">
    <source>
        <dbReference type="Proteomes" id="UP000011087"/>
    </source>
</evidence>
<reference evidence="2 4" key="1">
    <citation type="journal article" date="2012" name="Nature">
        <title>Algal genomes reveal evolutionary mosaicism and the fate of nucleomorphs.</title>
        <authorList>
            <consortium name="DOE Joint Genome Institute"/>
            <person name="Curtis B.A."/>
            <person name="Tanifuji G."/>
            <person name="Burki F."/>
            <person name="Gruber A."/>
            <person name="Irimia M."/>
            <person name="Maruyama S."/>
            <person name="Arias M.C."/>
            <person name="Ball S.G."/>
            <person name="Gile G.H."/>
            <person name="Hirakawa Y."/>
            <person name="Hopkins J.F."/>
            <person name="Kuo A."/>
            <person name="Rensing S.A."/>
            <person name="Schmutz J."/>
            <person name="Symeonidi A."/>
            <person name="Elias M."/>
            <person name="Eveleigh R.J."/>
            <person name="Herman E.K."/>
            <person name="Klute M.J."/>
            <person name="Nakayama T."/>
            <person name="Obornik M."/>
            <person name="Reyes-Prieto A."/>
            <person name="Armbrust E.V."/>
            <person name="Aves S.J."/>
            <person name="Beiko R.G."/>
            <person name="Coutinho P."/>
            <person name="Dacks J.B."/>
            <person name="Durnford D.G."/>
            <person name="Fast N.M."/>
            <person name="Green B.R."/>
            <person name="Grisdale C.J."/>
            <person name="Hempel F."/>
            <person name="Henrissat B."/>
            <person name="Hoppner M.P."/>
            <person name="Ishida K."/>
            <person name="Kim E."/>
            <person name="Koreny L."/>
            <person name="Kroth P.G."/>
            <person name="Liu Y."/>
            <person name="Malik S.B."/>
            <person name="Maier U.G."/>
            <person name="McRose D."/>
            <person name="Mock T."/>
            <person name="Neilson J.A."/>
            <person name="Onodera N.T."/>
            <person name="Poole A.M."/>
            <person name="Pritham E.J."/>
            <person name="Richards T.A."/>
            <person name="Rocap G."/>
            <person name="Roy S.W."/>
            <person name="Sarai C."/>
            <person name="Schaack S."/>
            <person name="Shirato S."/>
            <person name="Slamovits C.H."/>
            <person name="Spencer D.F."/>
            <person name="Suzuki S."/>
            <person name="Worden A.Z."/>
            <person name="Zauner S."/>
            <person name="Barry K."/>
            <person name="Bell C."/>
            <person name="Bharti A.K."/>
            <person name="Crow J.A."/>
            <person name="Grimwood J."/>
            <person name="Kramer R."/>
            <person name="Lindquist E."/>
            <person name="Lucas S."/>
            <person name="Salamov A."/>
            <person name="McFadden G.I."/>
            <person name="Lane C.E."/>
            <person name="Keeling P.J."/>
            <person name="Gray M.W."/>
            <person name="Grigoriev I.V."/>
            <person name="Archibald J.M."/>
        </authorList>
    </citation>
    <scope>NUCLEOTIDE SEQUENCE</scope>
    <source>
        <strain evidence="2 4">CCMP2712</strain>
    </source>
</reference>
<feature type="compositionally biased region" description="Low complexity" evidence="1">
    <location>
        <begin position="7"/>
        <end position="24"/>
    </location>
</feature>
<evidence type="ECO:0000313" key="3">
    <source>
        <dbReference type="EnsemblProtists" id="EKX42648"/>
    </source>
</evidence>
<dbReference type="Proteomes" id="UP000011087">
    <property type="component" value="Unassembled WGS sequence"/>
</dbReference>
<dbReference type="HOGENOM" id="CLU_1931568_0_0_1"/>
<proteinExistence type="predicted"/>
<dbReference type="EMBL" id="JH993015">
    <property type="protein sequence ID" value="EKX42648.1"/>
    <property type="molecule type" value="Genomic_DNA"/>
</dbReference>